<dbReference type="Proteomes" id="UP000018458">
    <property type="component" value="Unassembled WGS sequence"/>
</dbReference>
<comment type="caution">
    <text evidence="1">The sequence shown here is derived from an EMBL/GenBank/DDBJ whole genome shotgun (WGS) entry which is preliminary data.</text>
</comment>
<sequence length="62" mass="7542">MFLKITLKTFAYHTQSLAYFIMQIIIFNEIPRKISDFYQNKKHQIRVSYLSFLNKNIKSNRP</sequence>
<evidence type="ECO:0000313" key="2">
    <source>
        <dbReference type="Proteomes" id="UP000018458"/>
    </source>
</evidence>
<protein>
    <submittedName>
        <fullName evidence="1">Uncharacterized protein</fullName>
    </submittedName>
</protein>
<dbReference type="AlphaFoldDB" id="E8LJI1"/>
<organism evidence="1 2">
    <name type="scientific">Succinatimonas hippei (strain DSM 22608 / JCM 16073 / KCTC 15190 / YIT 12066)</name>
    <dbReference type="NCBI Taxonomy" id="762983"/>
    <lineage>
        <taxon>Bacteria</taxon>
        <taxon>Pseudomonadati</taxon>
        <taxon>Pseudomonadota</taxon>
        <taxon>Gammaproteobacteria</taxon>
        <taxon>Aeromonadales</taxon>
        <taxon>Succinivibrionaceae</taxon>
        <taxon>Succinatimonas</taxon>
    </lineage>
</organism>
<name>E8LJI1_SUCHY</name>
<gene>
    <name evidence="1" type="ORF">HMPREF9444_00860</name>
</gene>
<keyword evidence="2" id="KW-1185">Reference proteome</keyword>
<evidence type="ECO:0000313" key="1">
    <source>
        <dbReference type="EMBL" id="EFY07279.1"/>
    </source>
</evidence>
<proteinExistence type="predicted"/>
<dbReference type="HOGENOM" id="CLU_2902575_0_0_6"/>
<dbReference type="EMBL" id="AEVO01000042">
    <property type="protein sequence ID" value="EFY07279.1"/>
    <property type="molecule type" value="Genomic_DNA"/>
</dbReference>
<reference evidence="1 2" key="1">
    <citation type="submission" date="2011-01" db="EMBL/GenBank/DDBJ databases">
        <authorList>
            <person name="Weinstock G."/>
            <person name="Sodergren E."/>
            <person name="Clifton S."/>
            <person name="Fulton L."/>
            <person name="Fulton B."/>
            <person name="Courtney L."/>
            <person name="Fronick C."/>
            <person name="Harrison M."/>
            <person name="Strong C."/>
            <person name="Farmer C."/>
            <person name="Delahaunty K."/>
            <person name="Markovic C."/>
            <person name="Hall O."/>
            <person name="Minx P."/>
            <person name="Tomlinson C."/>
            <person name="Mitreva M."/>
            <person name="Hou S."/>
            <person name="Chen J."/>
            <person name="Wollam A."/>
            <person name="Pepin K.H."/>
            <person name="Johnson M."/>
            <person name="Bhonagiri V."/>
            <person name="Zhang X."/>
            <person name="Suruliraj S."/>
            <person name="Warren W."/>
            <person name="Chinwalla A."/>
            <person name="Mardis E.R."/>
            <person name="Wilson R.K."/>
        </authorList>
    </citation>
    <scope>NUCLEOTIDE SEQUENCE [LARGE SCALE GENOMIC DNA]</scope>
    <source>
        <strain evidence="2">DSM 22608 / JCM 16073 / KCTC 15190 / YIT 12066</strain>
    </source>
</reference>
<accession>E8LJI1</accession>